<dbReference type="Gene3D" id="1.10.260.40">
    <property type="entry name" value="lambda repressor-like DNA-binding domains"/>
    <property type="match status" value="1"/>
</dbReference>
<dbReference type="RefSeq" id="WP_264848484.1">
    <property type="nucleotide sequence ID" value="NZ_BRXR01000001.1"/>
</dbReference>
<dbReference type="SUPFAM" id="SSF47413">
    <property type="entry name" value="lambda repressor-like DNA-binding domains"/>
    <property type="match status" value="1"/>
</dbReference>
<dbReference type="CDD" id="cd00093">
    <property type="entry name" value="HTH_XRE"/>
    <property type="match status" value="1"/>
</dbReference>
<dbReference type="InterPro" id="IPR001387">
    <property type="entry name" value="Cro/C1-type_HTH"/>
</dbReference>
<dbReference type="Pfam" id="PF07719">
    <property type="entry name" value="TPR_2"/>
    <property type="match status" value="1"/>
</dbReference>
<evidence type="ECO:0000313" key="5">
    <source>
        <dbReference type="EMBL" id="GLC29196.1"/>
    </source>
</evidence>
<dbReference type="PROSITE" id="PS50293">
    <property type="entry name" value="TPR_REGION"/>
    <property type="match status" value="2"/>
</dbReference>
<dbReference type="Gene3D" id="1.25.40.10">
    <property type="entry name" value="Tetratricopeptide repeat domain"/>
    <property type="match status" value="2"/>
</dbReference>
<dbReference type="SMART" id="SM00028">
    <property type="entry name" value="TPR"/>
    <property type="match status" value="3"/>
</dbReference>
<dbReference type="Pfam" id="PF13181">
    <property type="entry name" value="TPR_8"/>
    <property type="match status" value="1"/>
</dbReference>
<name>A0ABQ5N206_9CLOT</name>
<dbReference type="PROSITE" id="PS50943">
    <property type="entry name" value="HTH_CROC1"/>
    <property type="match status" value="1"/>
</dbReference>
<evidence type="ECO:0000256" key="2">
    <source>
        <dbReference type="ARBA" id="ARBA00022803"/>
    </source>
</evidence>
<feature type="repeat" description="TPR" evidence="3">
    <location>
        <begin position="264"/>
        <end position="297"/>
    </location>
</feature>
<evidence type="ECO:0000256" key="3">
    <source>
        <dbReference type="PROSITE-ProRule" id="PRU00339"/>
    </source>
</evidence>
<comment type="caution">
    <text evidence="5">The sequence shown here is derived from an EMBL/GenBank/DDBJ whole genome shotgun (WGS) entry which is preliminary data.</text>
</comment>
<accession>A0ABQ5N206</accession>
<gene>
    <name evidence="5" type="ORF">bsdE14_06060</name>
</gene>
<keyword evidence="6" id="KW-1185">Reference proteome</keyword>
<dbReference type="EMBL" id="BRXR01000001">
    <property type="protein sequence ID" value="GLC29196.1"/>
    <property type="molecule type" value="Genomic_DNA"/>
</dbReference>
<feature type="domain" description="HTH cro/C1-type" evidence="4">
    <location>
        <begin position="10"/>
        <end position="63"/>
    </location>
</feature>
<evidence type="ECO:0000259" key="4">
    <source>
        <dbReference type="PROSITE" id="PS50943"/>
    </source>
</evidence>
<keyword evidence="1" id="KW-0677">Repeat</keyword>
<dbReference type="InterPro" id="IPR010982">
    <property type="entry name" value="Lambda_DNA-bd_dom_sf"/>
</dbReference>
<dbReference type="InterPro" id="IPR019734">
    <property type="entry name" value="TPR_rpt"/>
</dbReference>
<dbReference type="SUPFAM" id="SSF48452">
    <property type="entry name" value="TPR-like"/>
    <property type="match status" value="2"/>
</dbReference>
<dbReference type="Proteomes" id="UP001208567">
    <property type="component" value="Unassembled WGS sequence"/>
</dbReference>
<protein>
    <submittedName>
        <fullName evidence="5">Tetratricopeptide repeat protein</fullName>
    </submittedName>
</protein>
<evidence type="ECO:0000256" key="1">
    <source>
        <dbReference type="ARBA" id="ARBA00022737"/>
    </source>
</evidence>
<sequence>MEILSTGEKIKRARVYNGYTLKDICGDKVSVSKMSCIENDKVKAEEWILELIAKKLNLDVDYLSQGIREQLEKNVEQLNNRNLDNFEEKVIYNLGYAESSNYTDICFQLMHILFNYYLDHNMNEKIQSINSQYYDYFQKCQKEDNELIYYMDMARFLFRTREYAQASNYYNNIRKSAKEKGDFIILAKATYNEAACHIMVENYDRAYEIAVRLEDLVQYLEGDFRKAEAYHMLAMLSISMDKGKFEMYEQKSYELYKSDIRPKATAIYNYATAMFDVGMKDKAIEYIKRALELYPDDDKEDLVEFMLLATNELYENGVLEEAQSICDNALNFAIELDDVKFIETGYYYKSIILQKQNNLFSAEMYMNLSLDALFKFGTKIQIYKRYIEMGNMYHKLGQTRDAVKYFNLAVTLEKKM</sequence>
<proteinExistence type="predicted"/>
<dbReference type="InterPro" id="IPR011990">
    <property type="entry name" value="TPR-like_helical_dom_sf"/>
</dbReference>
<dbReference type="PROSITE" id="PS50005">
    <property type="entry name" value="TPR"/>
    <property type="match status" value="1"/>
</dbReference>
<reference evidence="5 6" key="1">
    <citation type="journal article" date="2024" name="Int. J. Syst. Evol. Microbiol.">
        <title>Clostridium omnivorum sp. nov., isolated from anoxic soil under the treatment of reductive soil disinfestation.</title>
        <authorList>
            <person name="Ueki A."/>
            <person name="Tonouchi A."/>
            <person name="Kaku N."/>
            <person name="Honma S."/>
            <person name="Ueki K."/>
        </authorList>
    </citation>
    <scope>NUCLEOTIDE SEQUENCE [LARGE SCALE GENOMIC DNA]</scope>
    <source>
        <strain evidence="5 6">E14</strain>
    </source>
</reference>
<dbReference type="InterPro" id="IPR013105">
    <property type="entry name" value="TPR_2"/>
</dbReference>
<evidence type="ECO:0000313" key="6">
    <source>
        <dbReference type="Proteomes" id="UP001208567"/>
    </source>
</evidence>
<organism evidence="5 6">
    <name type="scientific">Clostridium omnivorum</name>
    <dbReference type="NCBI Taxonomy" id="1604902"/>
    <lineage>
        <taxon>Bacteria</taxon>
        <taxon>Bacillati</taxon>
        <taxon>Bacillota</taxon>
        <taxon>Clostridia</taxon>
        <taxon>Eubacteriales</taxon>
        <taxon>Clostridiaceae</taxon>
        <taxon>Clostridium</taxon>
    </lineage>
</organism>
<keyword evidence="2 3" id="KW-0802">TPR repeat</keyword>